<dbReference type="InterPro" id="IPR013783">
    <property type="entry name" value="Ig-like_fold"/>
</dbReference>
<dbReference type="SMART" id="SM00291">
    <property type="entry name" value="ZnF_ZZ"/>
    <property type="match status" value="2"/>
</dbReference>
<keyword evidence="1" id="KW-0808">Transferase</keyword>
<name>A0ABP0MN19_9DINO</name>
<evidence type="ECO:0000313" key="1">
    <source>
        <dbReference type="EMBL" id="CAK9052114.1"/>
    </source>
</evidence>
<dbReference type="GO" id="GO:0016740">
    <property type="term" value="F:transferase activity"/>
    <property type="evidence" value="ECO:0007669"/>
    <property type="project" value="UniProtKB-KW"/>
</dbReference>
<protein>
    <submittedName>
        <fullName evidence="1">E3 ubiquitin-protein ligase MIB2 (Mind bomb homolog 2) (RING-type E3 ubiquitin transferase MIB2)</fullName>
    </submittedName>
</protein>
<dbReference type="InterPro" id="IPR052260">
    <property type="entry name" value="Autophagy_Rcpt_SigReg"/>
</dbReference>
<comment type="caution">
    <text evidence="1">The sequence shown here is derived from an EMBL/GenBank/DDBJ whole genome shotgun (WGS) entry which is preliminary data.</text>
</comment>
<proteinExistence type="predicted"/>
<organism evidence="1 2">
    <name type="scientific">Durusdinium trenchii</name>
    <dbReference type="NCBI Taxonomy" id="1381693"/>
    <lineage>
        <taxon>Eukaryota</taxon>
        <taxon>Sar</taxon>
        <taxon>Alveolata</taxon>
        <taxon>Dinophyceae</taxon>
        <taxon>Suessiales</taxon>
        <taxon>Symbiodiniaceae</taxon>
        <taxon>Durusdinium</taxon>
    </lineage>
</organism>
<dbReference type="Pfam" id="PF00569">
    <property type="entry name" value="ZZ"/>
    <property type="match status" value="2"/>
</dbReference>
<sequence>MDAVDAVEIQICVDNQVKDGVCMQSDEMRAMPELAFHVICQRVEQALCGKVLKRITYIDDEGDACTLTKGSLADALDQCRNGLLYLHVVEEPQPSPQQSNGPSEDVKVVHSKLGLEYVAFTEGVQAWSDREYVYKNIPEDLMASTLIRSEHIVPTNTSFRVEVPAGAAIYIFSEAHRDGGFPALGWQKCDAKRFRWEQKSSGKSYALSLWKCHAGGVPVTIPVNESLVGGIAVKVTTPYSQAEQALRKLYGLVGEGNMKKTWQKLGEAGLALMAKHQDVWKDDWIPLIQPLHCLNSGNFHEQELPSFVQLALDLYQKMDDGLKTSIASSFKSTIDQLLEEQPLEIHPNIICDGCETDPLIGKRYKCLTCKDYDLCQVCYANHDSVHPGHEFEIRPGLLCESRPHLEISVTCDGCGKRPLQAEDRFKCSDCADYDLCGQCFQGRSLIHPVHDSWDYMGQRLCHPSAPPAEPEAEACFEETMKSPGPTCEASLMETKASSEPPELAKAMEMQSEVEIPAPFALTDMEQEKTPALELPKDMPEPKQAWLEEEEMLPAVISEAELDPKVAAAALAKLMSSTNASLREAAHRAFSEAALEVALRTASSKPGSPSQAQESGSDISDDWERLDGVGSENTSENEDWQMDVAPQGEQPHVPFRVKVVFVSHLLSDTKLMKPCNNLMKLSPWQGAEAFLLEKLEIHHAAALHTTKALVKIVVVNDGAEAWPEVCALKLQEGPSWGFLEMPLGPVKPGETVELVMDLAFNPGTCGETLTSAWAVVDENDTPLGPPLLLEVMRT</sequence>
<keyword evidence="2" id="KW-1185">Reference proteome</keyword>
<dbReference type="PROSITE" id="PS50135">
    <property type="entry name" value="ZF_ZZ_2"/>
    <property type="match status" value="2"/>
</dbReference>
<dbReference type="PANTHER" id="PTHR15090">
    <property type="entry name" value="SEQUESTOSOME 1-RELATED"/>
    <property type="match status" value="1"/>
</dbReference>
<reference evidence="1 2" key="1">
    <citation type="submission" date="2024-02" db="EMBL/GenBank/DDBJ databases">
        <authorList>
            <person name="Chen Y."/>
            <person name="Shah S."/>
            <person name="Dougan E. K."/>
            <person name="Thang M."/>
            <person name="Chan C."/>
        </authorList>
    </citation>
    <scope>NUCLEOTIDE SEQUENCE [LARGE SCALE GENOMIC DNA]</scope>
</reference>
<dbReference type="Proteomes" id="UP001642464">
    <property type="component" value="Unassembled WGS sequence"/>
</dbReference>
<dbReference type="SUPFAM" id="SSF57850">
    <property type="entry name" value="RING/U-box"/>
    <property type="match status" value="2"/>
</dbReference>
<gene>
    <name evidence="1" type="ORF">SCF082_LOCUS28536</name>
</gene>
<dbReference type="CDD" id="cd02249">
    <property type="entry name" value="ZZ"/>
    <property type="match status" value="1"/>
</dbReference>
<dbReference type="EMBL" id="CAXAMM010022492">
    <property type="protein sequence ID" value="CAK9052114.1"/>
    <property type="molecule type" value="Genomic_DNA"/>
</dbReference>
<dbReference type="InterPro" id="IPR043145">
    <property type="entry name" value="Znf_ZZ_sf"/>
</dbReference>
<evidence type="ECO:0000313" key="2">
    <source>
        <dbReference type="Proteomes" id="UP001642464"/>
    </source>
</evidence>
<accession>A0ABP0MN19</accession>
<dbReference type="InterPro" id="IPR000433">
    <property type="entry name" value="Znf_ZZ"/>
</dbReference>
<dbReference type="PROSITE" id="PS01357">
    <property type="entry name" value="ZF_ZZ_1"/>
    <property type="match status" value="1"/>
</dbReference>
<dbReference type="Gene3D" id="3.30.60.90">
    <property type="match status" value="2"/>
</dbReference>
<dbReference type="Gene3D" id="2.60.40.10">
    <property type="entry name" value="Immunoglobulins"/>
    <property type="match status" value="1"/>
</dbReference>